<dbReference type="EMBL" id="CP007026">
    <property type="protein sequence ID" value="AJA92238.1"/>
    <property type="molecule type" value="Genomic_DNA"/>
</dbReference>
<sequence length="306" mass="35491">MLEMLRTELHCHNVFSNGHVGDLEPPFDCNVTVNEQLQKALDSKLDVLFVTNHNTLDGFKQMTDYKNSHEKFSNVKVYPAVEITTDKEAHVLVYGLQEEIKSSQSIDEILDAAKSQDAVTIAPHPFSLIDALRDDSLKCDLFEIFNSANIDIYSNKKAEVFAKEHNLLTIAGSDSHVASTIGRCTNLINSENNLDDILYAMKKGKISIEKMEYVTRREVLEHLQYKIENSKEYIDQYVKEFYPKYFRLFNSMYKFYMFTKNSFVWDVAFKLALFGLRRISYKINFEGYDPYAFRTRDIPTITKMVI</sequence>
<accession>A0A0A7V043</accession>
<proteinExistence type="predicted"/>
<dbReference type="RefSeq" id="WP_177313235.1">
    <property type="nucleotide sequence ID" value="NZ_CP007026.1"/>
</dbReference>
<dbReference type="PANTHER" id="PTHR42924">
    <property type="entry name" value="EXONUCLEASE"/>
    <property type="match status" value="1"/>
</dbReference>
<dbReference type="OrthoDB" id="50465at2157"/>
<organism evidence="1 2">
    <name type="scientific">Candidatus Nitrosopelagicus brevis</name>
    <dbReference type="NCBI Taxonomy" id="1410606"/>
    <lineage>
        <taxon>Archaea</taxon>
        <taxon>Nitrososphaerota</taxon>
    </lineage>
</organism>
<evidence type="ECO:0000313" key="1">
    <source>
        <dbReference type="EMBL" id="AJA92238.1"/>
    </source>
</evidence>
<protein>
    <submittedName>
        <fullName evidence="1">PHP-associated</fullName>
    </submittedName>
</protein>
<evidence type="ECO:0000313" key="2">
    <source>
        <dbReference type="Proteomes" id="UP000030944"/>
    </source>
</evidence>
<dbReference type="CDD" id="cd07432">
    <property type="entry name" value="PHP_HisPPase"/>
    <property type="match status" value="1"/>
</dbReference>
<reference evidence="1 2" key="1">
    <citation type="journal article" date="2015" name="Proc. Natl. Acad. Sci. U.S.A.">
        <title>Genomic and proteomic characterization of "Candidatus Nitrosopelagicus brevis": An ammonia-oxidizing archaeon from the open ocean.</title>
        <authorList>
            <person name="Santoro A.E."/>
            <person name="Dupont C.L."/>
            <person name="Richter R.A."/>
            <person name="Craig M.T."/>
            <person name="Carini P."/>
            <person name="McIlvin M.R."/>
            <person name="Yang Y."/>
            <person name="Orsi W.D."/>
            <person name="Moran D.M."/>
            <person name="Saito M.A."/>
        </authorList>
    </citation>
    <scope>NUCLEOTIDE SEQUENCE [LARGE SCALE GENOMIC DNA]</scope>
    <source>
        <strain evidence="2">V2</strain>
    </source>
</reference>
<dbReference type="SUPFAM" id="SSF89550">
    <property type="entry name" value="PHP domain-like"/>
    <property type="match status" value="1"/>
</dbReference>
<dbReference type="GeneID" id="24816445"/>
<dbReference type="KEGG" id="nbv:T478_0551"/>
<dbReference type="InterPro" id="IPR052018">
    <property type="entry name" value="PHP_domain"/>
</dbReference>
<dbReference type="Gene3D" id="3.20.20.140">
    <property type="entry name" value="Metal-dependent hydrolases"/>
    <property type="match status" value="1"/>
</dbReference>
<dbReference type="STRING" id="1410606.T478_0551"/>
<dbReference type="HOGENOM" id="CLU_072983_3_0_2"/>
<name>A0A0A7V043_9ARCH</name>
<dbReference type="AlphaFoldDB" id="A0A0A7V043"/>
<dbReference type="Pfam" id="PF13263">
    <property type="entry name" value="PHP_C"/>
    <property type="match status" value="1"/>
</dbReference>
<dbReference type="Proteomes" id="UP000030944">
    <property type="component" value="Chromosome"/>
</dbReference>
<dbReference type="PANTHER" id="PTHR42924:SF3">
    <property type="entry name" value="POLYMERASE_HISTIDINOL PHOSPHATASE N-TERMINAL DOMAIN-CONTAINING PROTEIN"/>
    <property type="match status" value="1"/>
</dbReference>
<dbReference type="GO" id="GO:0004534">
    <property type="term" value="F:5'-3' RNA exonuclease activity"/>
    <property type="evidence" value="ECO:0007669"/>
    <property type="project" value="TreeGrafter"/>
</dbReference>
<gene>
    <name evidence="1" type="ORF">T478_0551</name>
</gene>
<dbReference type="InterPro" id="IPR016195">
    <property type="entry name" value="Pol/histidinol_Pase-like"/>
</dbReference>
<dbReference type="GO" id="GO:0035312">
    <property type="term" value="F:5'-3' DNA exonuclease activity"/>
    <property type="evidence" value="ECO:0007669"/>
    <property type="project" value="TreeGrafter"/>
</dbReference>